<name>A0A382CC74_9ZZZZ</name>
<feature type="compositionally biased region" description="Basic and acidic residues" evidence="1">
    <location>
        <begin position="143"/>
        <end position="160"/>
    </location>
</feature>
<sequence>MTMQFSAYQIESMLDDYQQENFPSDRSASETLSLSEEAINEARQHFTPSANRASVWKSPKEVIELIEDKTAYDLVVDFVQQSRAGRFVDPVYVPENPPPAFSLVTDYSQHDRKGSEEEQEAQESEAAEKDLSHSALGSGTAQVKDKVSVNEAETEKDLSHSDQINISITEKDTDANSAKISETDIVKAADEESISEKSGEDAKNSTKSRKKGPTDSAAKLFENIEDDEPDEEFEFDEKGLRDEDDGDNDVVFGDGQIDSKSISRFVKSFPDSAIKFMFRKNLDGRNLPVEYEEIYINWEKRGLSRGRLKKYLFKLMKWDN</sequence>
<feature type="region of interest" description="Disordered" evidence="1">
    <location>
        <begin position="98"/>
        <end position="252"/>
    </location>
</feature>
<evidence type="ECO:0000313" key="2">
    <source>
        <dbReference type="EMBL" id="SVB22893.1"/>
    </source>
</evidence>
<gene>
    <name evidence="2" type="ORF">METZ01_LOCUS175747</name>
</gene>
<dbReference type="AlphaFoldDB" id="A0A382CC74"/>
<reference evidence="2" key="1">
    <citation type="submission" date="2018-05" db="EMBL/GenBank/DDBJ databases">
        <authorList>
            <person name="Lanie J.A."/>
            <person name="Ng W.-L."/>
            <person name="Kazmierczak K.M."/>
            <person name="Andrzejewski T.M."/>
            <person name="Davidsen T.M."/>
            <person name="Wayne K.J."/>
            <person name="Tettelin H."/>
            <person name="Glass J.I."/>
            <person name="Rusch D."/>
            <person name="Podicherti R."/>
            <person name="Tsui H.-C.T."/>
            <person name="Winkler M.E."/>
        </authorList>
    </citation>
    <scope>NUCLEOTIDE SEQUENCE</scope>
</reference>
<accession>A0A382CC74</accession>
<organism evidence="2">
    <name type="scientific">marine metagenome</name>
    <dbReference type="NCBI Taxonomy" id="408172"/>
    <lineage>
        <taxon>unclassified sequences</taxon>
        <taxon>metagenomes</taxon>
        <taxon>ecological metagenomes</taxon>
    </lineage>
</organism>
<feature type="compositionally biased region" description="Acidic residues" evidence="1">
    <location>
        <begin position="223"/>
        <end position="235"/>
    </location>
</feature>
<dbReference type="EMBL" id="UINC01033501">
    <property type="protein sequence ID" value="SVB22893.1"/>
    <property type="molecule type" value="Genomic_DNA"/>
</dbReference>
<protein>
    <submittedName>
        <fullName evidence="2">Uncharacterized protein</fullName>
    </submittedName>
</protein>
<feature type="non-terminal residue" evidence="2">
    <location>
        <position position="320"/>
    </location>
</feature>
<feature type="compositionally biased region" description="Basic and acidic residues" evidence="1">
    <location>
        <begin position="181"/>
        <end position="204"/>
    </location>
</feature>
<proteinExistence type="predicted"/>
<evidence type="ECO:0000256" key="1">
    <source>
        <dbReference type="SAM" id="MobiDB-lite"/>
    </source>
</evidence>